<reference evidence="3 4" key="1">
    <citation type="submission" date="2019-10" db="EMBL/GenBank/DDBJ databases">
        <authorList>
            <person name="Palmer J.M."/>
        </authorList>
    </citation>
    <scope>NUCLEOTIDE SEQUENCE [LARGE SCALE GENOMIC DNA]</scope>
    <source>
        <strain evidence="3 4">TWF730</strain>
    </source>
</reference>
<keyword evidence="1" id="KW-0677">Repeat</keyword>
<proteinExistence type="predicted"/>
<dbReference type="PANTHER" id="PTHR45641">
    <property type="entry name" value="TETRATRICOPEPTIDE REPEAT PROTEIN (AFU_ORTHOLOGUE AFUA_6G03870)"/>
    <property type="match status" value="1"/>
</dbReference>
<protein>
    <submittedName>
        <fullName evidence="3">Uncharacterized protein</fullName>
    </submittedName>
</protein>
<dbReference type="Pfam" id="PF13424">
    <property type="entry name" value="TPR_12"/>
    <property type="match status" value="1"/>
</dbReference>
<evidence type="ECO:0000256" key="2">
    <source>
        <dbReference type="ARBA" id="ARBA00022803"/>
    </source>
</evidence>
<evidence type="ECO:0000313" key="4">
    <source>
        <dbReference type="Proteomes" id="UP001373714"/>
    </source>
</evidence>
<keyword evidence="2" id="KW-0802">TPR repeat</keyword>
<accession>A0AAV9V039</accession>
<gene>
    <name evidence="3" type="ORF">TWF730_010035</name>
</gene>
<comment type="caution">
    <text evidence="3">The sequence shown here is derived from an EMBL/GenBank/DDBJ whole genome shotgun (WGS) entry which is preliminary data.</text>
</comment>
<dbReference type="AlphaFoldDB" id="A0AAV9V039"/>
<dbReference type="Proteomes" id="UP001373714">
    <property type="component" value="Unassembled WGS sequence"/>
</dbReference>
<name>A0AAV9V039_9PEZI</name>
<dbReference type="PANTHER" id="PTHR45641:SF19">
    <property type="entry name" value="NEPHROCYSTIN-3"/>
    <property type="match status" value="1"/>
</dbReference>
<evidence type="ECO:0000256" key="1">
    <source>
        <dbReference type="ARBA" id="ARBA00022737"/>
    </source>
</evidence>
<organism evidence="3 4">
    <name type="scientific">Orbilia blumenaviensis</name>
    <dbReference type="NCBI Taxonomy" id="1796055"/>
    <lineage>
        <taxon>Eukaryota</taxon>
        <taxon>Fungi</taxon>
        <taxon>Dikarya</taxon>
        <taxon>Ascomycota</taxon>
        <taxon>Pezizomycotina</taxon>
        <taxon>Orbiliomycetes</taxon>
        <taxon>Orbiliales</taxon>
        <taxon>Orbiliaceae</taxon>
        <taxon>Orbilia</taxon>
    </lineage>
</organism>
<dbReference type="InterPro" id="IPR011990">
    <property type="entry name" value="TPR-like_helical_dom_sf"/>
</dbReference>
<sequence>MLVTTRAPGLGRRDAVPNIDTRPLHHNNSAKLLTALPGQKYNVADQEKLATLLDQLGHLSLATNNTATSFNLSINRLSEIGIDTSTALEVLEYLQPDAIPDIIDAALKQKISKTLPSDAFGIATLLLYQAFPKQHPFRTPMTEMWEECEKYAPHVINFHEQFVKKGKTVEPNQQSVFCELLYNCSCYLLEQGRFDTSLEISLSAEKVCEKANIKDGGLLLADIYTIQGTVHIELNKNINTATNLFQKALEIREDAVTIGIMDPNHPNRANSFMNMGNGFSHSDPQKTIELHERAIETRRNGSRPPKREDSCLHLAVSYLCIGKCHLKLGNSDDALASFKKCLEELEVSPKGNGSLKSTVLGALGNIQIERGNMEDALISWTEAMEVSEKYFGRTHVRTAYCYYKIGWLAYKRSDYKQAIAFINLALGIYNGNLPHSTVRTEIARAKFVLALALDNTSFIEEARKNRQEARELKFSITGKIAGQEDTVQDYDNLIADHFSK</sequence>
<evidence type="ECO:0000313" key="3">
    <source>
        <dbReference type="EMBL" id="KAK6349285.1"/>
    </source>
</evidence>
<dbReference type="SUPFAM" id="SSF48452">
    <property type="entry name" value="TPR-like"/>
    <property type="match status" value="1"/>
</dbReference>
<dbReference type="Gene3D" id="1.25.40.10">
    <property type="entry name" value="Tetratricopeptide repeat domain"/>
    <property type="match status" value="2"/>
</dbReference>
<dbReference type="Pfam" id="PF13181">
    <property type="entry name" value="TPR_8"/>
    <property type="match status" value="1"/>
</dbReference>
<dbReference type="InterPro" id="IPR019734">
    <property type="entry name" value="TPR_rpt"/>
</dbReference>
<dbReference type="SMART" id="SM00028">
    <property type="entry name" value="TPR"/>
    <property type="match status" value="4"/>
</dbReference>
<keyword evidence="4" id="KW-1185">Reference proteome</keyword>
<dbReference type="EMBL" id="JAVHNS010000007">
    <property type="protein sequence ID" value="KAK6349285.1"/>
    <property type="molecule type" value="Genomic_DNA"/>
</dbReference>